<dbReference type="RefSeq" id="XP_025547989.1">
    <property type="nucleotide sequence ID" value="XM_025700171.1"/>
</dbReference>
<dbReference type="Proteomes" id="UP000248961">
    <property type="component" value="Unassembled WGS sequence"/>
</dbReference>
<proteinExistence type="predicted"/>
<dbReference type="EMBL" id="KZ824309">
    <property type="protein sequence ID" value="RAL08835.1"/>
    <property type="molecule type" value="Genomic_DNA"/>
</dbReference>
<dbReference type="PROSITE" id="PS51257">
    <property type="entry name" value="PROKAR_LIPOPROTEIN"/>
    <property type="match status" value="1"/>
</dbReference>
<dbReference type="GeneID" id="37204460"/>
<organism evidence="1 2">
    <name type="scientific">Aspergillus homomorphus (strain CBS 101889)</name>
    <dbReference type="NCBI Taxonomy" id="1450537"/>
    <lineage>
        <taxon>Eukaryota</taxon>
        <taxon>Fungi</taxon>
        <taxon>Dikarya</taxon>
        <taxon>Ascomycota</taxon>
        <taxon>Pezizomycotina</taxon>
        <taxon>Eurotiomycetes</taxon>
        <taxon>Eurotiomycetidae</taxon>
        <taxon>Eurotiales</taxon>
        <taxon>Aspergillaceae</taxon>
        <taxon>Aspergillus</taxon>
        <taxon>Aspergillus subgen. Circumdati</taxon>
    </lineage>
</organism>
<reference evidence="1 2" key="1">
    <citation type="submission" date="2018-02" db="EMBL/GenBank/DDBJ databases">
        <title>The genomes of Aspergillus section Nigri reveals drivers in fungal speciation.</title>
        <authorList>
            <consortium name="DOE Joint Genome Institute"/>
            <person name="Vesth T.C."/>
            <person name="Nybo J."/>
            <person name="Theobald S."/>
            <person name="Brandl J."/>
            <person name="Frisvad J.C."/>
            <person name="Nielsen K.F."/>
            <person name="Lyhne E.K."/>
            <person name="Kogle M.E."/>
            <person name="Kuo A."/>
            <person name="Riley R."/>
            <person name="Clum A."/>
            <person name="Nolan M."/>
            <person name="Lipzen A."/>
            <person name="Salamov A."/>
            <person name="Henrissat B."/>
            <person name="Wiebenga A."/>
            <person name="De vries R.P."/>
            <person name="Grigoriev I.V."/>
            <person name="Mortensen U.H."/>
            <person name="Andersen M.R."/>
            <person name="Baker S.E."/>
        </authorList>
    </citation>
    <scope>NUCLEOTIDE SEQUENCE [LARGE SCALE GENOMIC DNA]</scope>
    <source>
        <strain evidence="1 2">CBS 101889</strain>
    </source>
</reference>
<accession>A0A395HNI2</accession>
<name>A0A395HNI2_ASPHC</name>
<dbReference type="AlphaFoldDB" id="A0A395HNI2"/>
<dbReference type="VEuPathDB" id="FungiDB:BO97DRAFT_472790"/>
<gene>
    <name evidence="1" type="ORF">BO97DRAFT_472790</name>
</gene>
<protein>
    <submittedName>
        <fullName evidence="1">Uncharacterized protein</fullName>
    </submittedName>
</protein>
<evidence type="ECO:0000313" key="1">
    <source>
        <dbReference type="EMBL" id="RAL08835.1"/>
    </source>
</evidence>
<dbReference type="OrthoDB" id="4467587at2759"/>
<keyword evidence="2" id="KW-1185">Reference proteome</keyword>
<evidence type="ECO:0000313" key="2">
    <source>
        <dbReference type="Proteomes" id="UP000248961"/>
    </source>
</evidence>
<sequence length="271" mass="29143">MFACYRPPASVCAQLDQGGGVRFGSQTFAIYSCAPLPSSCQRLQNDVATYARLTASAGRVCETLPVLVNLEPSALAQLASLPVPSSPPVGAIPTVPWFLLRASMFERHCVIGSQSAVESLLVVLQRPWCVLEACCCNSETIAALRGFAQLAAQVDPSRYDAAVRLFSHEIWVRGSSTTDGIPRPAVSCVSRASLATVRTIYVASTLTAVTSYNRFWLSLICSCAVYLEVSFSEVVRRIRDDLCAGGTAGAALISWTSLYSMLLRRIGDCVM</sequence>